<dbReference type="Gene3D" id="1.10.10.10">
    <property type="entry name" value="Winged helix-like DNA-binding domain superfamily/Winged helix DNA-binding domain"/>
    <property type="match status" value="1"/>
</dbReference>
<keyword evidence="8" id="KW-1185">Reference proteome</keyword>
<dbReference type="AlphaFoldDB" id="A0AAZ1WZX8"/>
<dbReference type="GO" id="GO:0046983">
    <property type="term" value="F:protein dimerization activity"/>
    <property type="evidence" value="ECO:0007669"/>
    <property type="project" value="InterPro"/>
</dbReference>
<sequence length="309" mass="34487">MNCESCKAALVRNIGADLHSNVIQLIHFIVSVFQDPGLDLDDPAEYLCMIFTESYTVLVKAPRCEAHGSIVMLCSGKPLGSLTRGFLELLLAAPDGSLDIRLVAANLQTSVQQVHNIARVLDGISLIQRESAHKIKWIGWSSISSFLWRNQQMFHREIQKLKLVEEALDGFIRTCAQQLFSLTDDVENSSYPSIRLGVFRDQTAIIVKAPEDTKLDVPAPTEECVELRLKAVKGPILVMTCEVGSDDAVTSDRTQRITSFLTLNESRIRTTALHETIRCVCCFQGHSLTWRAHEHQLTSRGRRRVAACV</sequence>
<dbReference type="Pfam" id="PF16421">
    <property type="entry name" value="E2F_CC-MB"/>
    <property type="match status" value="1"/>
</dbReference>
<comment type="similarity">
    <text evidence="1 5">Belongs to the E2F/DP family.</text>
</comment>
<feature type="domain" description="E2F/DP family winged-helix DNA-binding" evidence="6">
    <location>
        <begin position="74"/>
        <end position="139"/>
    </location>
</feature>
<dbReference type="CDD" id="cd14660">
    <property type="entry name" value="E2F_DD"/>
    <property type="match status" value="1"/>
</dbReference>
<evidence type="ECO:0000313" key="7">
    <source>
        <dbReference type="Ensembl" id="ENSOABP00000061241.1"/>
    </source>
</evidence>
<dbReference type="Gene3D" id="6.10.250.540">
    <property type="match status" value="1"/>
</dbReference>
<evidence type="ECO:0000256" key="3">
    <source>
        <dbReference type="ARBA" id="ARBA00023125"/>
    </source>
</evidence>
<dbReference type="SMART" id="SM01372">
    <property type="entry name" value="E2F_TDP"/>
    <property type="match status" value="1"/>
</dbReference>
<comment type="subcellular location">
    <subcellularLocation>
        <location evidence="5">Nucleus</location>
    </subcellularLocation>
</comment>
<name>A0AAZ1WZX8_OREAU</name>
<proteinExistence type="inferred from homology"/>
<evidence type="ECO:0000256" key="4">
    <source>
        <dbReference type="ARBA" id="ARBA00023163"/>
    </source>
</evidence>
<dbReference type="InterPro" id="IPR003316">
    <property type="entry name" value="E2F_WHTH_DNA-bd_dom"/>
</dbReference>
<dbReference type="Ensembl" id="ENSOABT00000082323.1">
    <property type="protein sequence ID" value="ENSOABP00000061241.1"/>
    <property type="gene ID" value="ENSOABG00000004781.2"/>
</dbReference>
<evidence type="ECO:0000259" key="6">
    <source>
        <dbReference type="SMART" id="SM01372"/>
    </source>
</evidence>
<evidence type="ECO:0000313" key="8">
    <source>
        <dbReference type="Proteomes" id="UP000472276"/>
    </source>
</evidence>
<gene>
    <name evidence="7" type="primary">LOC116330555</name>
</gene>
<protein>
    <recommendedName>
        <fullName evidence="6">E2F/DP family winged-helix DNA-binding domain-containing protein</fullName>
    </recommendedName>
</protein>
<dbReference type="Pfam" id="PF02319">
    <property type="entry name" value="WHD_E2F_TDP"/>
    <property type="match status" value="1"/>
</dbReference>
<keyword evidence="5" id="KW-0539">Nucleus</keyword>
<organism evidence="7 8">
    <name type="scientific">Oreochromis aureus</name>
    <name type="common">Israeli tilapia</name>
    <name type="synonym">Chromis aureus</name>
    <dbReference type="NCBI Taxonomy" id="47969"/>
    <lineage>
        <taxon>Eukaryota</taxon>
        <taxon>Metazoa</taxon>
        <taxon>Chordata</taxon>
        <taxon>Craniata</taxon>
        <taxon>Vertebrata</taxon>
        <taxon>Euteleostomi</taxon>
        <taxon>Actinopterygii</taxon>
        <taxon>Neopterygii</taxon>
        <taxon>Teleostei</taxon>
        <taxon>Neoteleostei</taxon>
        <taxon>Acanthomorphata</taxon>
        <taxon>Ovalentaria</taxon>
        <taxon>Cichlomorphae</taxon>
        <taxon>Cichliformes</taxon>
        <taxon>Cichlidae</taxon>
        <taxon>African cichlids</taxon>
        <taxon>Pseudocrenilabrinae</taxon>
        <taxon>Oreochromini</taxon>
        <taxon>Oreochromis</taxon>
    </lineage>
</organism>
<dbReference type="InterPro" id="IPR032198">
    <property type="entry name" value="E2F_CC-MB"/>
</dbReference>
<reference evidence="7" key="3">
    <citation type="submission" date="2025-09" db="UniProtKB">
        <authorList>
            <consortium name="Ensembl"/>
        </authorList>
    </citation>
    <scope>IDENTIFICATION</scope>
</reference>
<keyword evidence="3 5" id="KW-0238">DNA-binding</keyword>
<dbReference type="InterPro" id="IPR015633">
    <property type="entry name" value="E2F"/>
</dbReference>
<dbReference type="PANTHER" id="PTHR12081">
    <property type="entry name" value="TRANSCRIPTION FACTOR E2F"/>
    <property type="match status" value="1"/>
</dbReference>
<dbReference type="GO" id="GO:0000978">
    <property type="term" value="F:RNA polymerase II cis-regulatory region sequence-specific DNA binding"/>
    <property type="evidence" value="ECO:0007669"/>
    <property type="project" value="InterPro"/>
</dbReference>
<dbReference type="PANTHER" id="PTHR12081:SF19">
    <property type="entry name" value="TRANSCRIPTION FACTOR E2F6"/>
    <property type="match status" value="1"/>
</dbReference>
<keyword evidence="2 5" id="KW-0805">Transcription regulation</keyword>
<keyword evidence="4 5" id="KW-0804">Transcription</keyword>
<dbReference type="InterPro" id="IPR036388">
    <property type="entry name" value="WH-like_DNA-bd_sf"/>
</dbReference>
<reference evidence="7" key="2">
    <citation type="submission" date="2025-08" db="UniProtKB">
        <authorList>
            <consortium name="Ensembl"/>
        </authorList>
    </citation>
    <scope>IDENTIFICATION</scope>
</reference>
<dbReference type="SUPFAM" id="SSF144074">
    <property type="entry name" value="E2F-DP heterodimerization region"/>
    <property type="match status" value="1"/>
</dbReference>
<dbReference type="GO" id="GO:0090575">
    <property type="term" value="C:RNA polymerase II transcription regulator complex"/>
    <property type="evidence" value="ECO:0007669"/>
    <property type="project" value="TreeGrafter"/>
</dbReference>
<evidence type="ECO:0000256" key="1">
    <source>
        <dbReference type="ARBA" id="ARBA00010940"/>
    </source>
</evidence>
<accession>A0AAZ1WZX8</accession>
<dbReference type="Proteomes" id="UP000472276">
    <property type="component" value="Unassembled WGS sequence"/>
</dbReference>
<dbReference type="GO" id="GO:0000981">
    <property type="term" value="F:DNA-binding transcription factor activity, RNA polymerase II-specific"/>
    <property type="evidence" value="ECO:0007669"/>
    <property type="project" value="TreeGrafter"/>
</dbReference>
<evidence type="ECO:0000256" key="5">
    <source>
        <dbReference type="RuleBase" id="RU003796"/>
    </source>
</evidence>
<reference evidence="8" key="1">
    <citation type="submission" date="2020-03" db="EMBL/GenBank/DDBJ databases">
        <title>Evolution of repeat sequences and sex chromosomes of tilapia species revealed by chromosome-level genomes.</title>
        <authorList>
            <person name="Xu L."/>
            <person name="Tao W."/>
            <person name="Wang D."/>
            <person name="Zhou Q."/>
        </authorList>
    </citation>
    <scope>NUCLEOTIDE SEQUENCE [LARGE SCALE GENOMIC DNA]</scope>
    <source>
        <strain evidence="8">Israel</strain>
    </source>
</reference>
<evidence type="ECO:0000256" key="2">
    <source>
        <dbReference type="ARBA" id="ARBA00023015"/>
    </source>
</evidence>
<dbReference type="InterPro" id="IPR037241">
    <property type="entry name" value="E2F-DP_heterodim"/>
</dbReference>